<dbReference type="GO" id="GO:0003700">
    <property type="term" value="F:DNA-binding transcription factor activity"/>
    <property type="evidence" value="ECO:0007669"/>
    <property type="project" value="InterPro"/>
</dbReference>
<name>Q08VI6_STIAD</name>
<dbReference type="SMART" id="SM01134">
    <property type="entry name" value="DeoRC"/>
    <property type="match status" value="1"/>
</dbReference>
<evidence type="ECO:0000256" key="1">
    <source>
        <dbReference type="ARBA" id="ARBA00022491"/>
    </source>
</evidence>
<dbReference type="Proteomes" id="UP000032702">
    <property type="component" value="Unassembled WGS sequence"/>
</dbReference>
<dbReference type="PRINTS" id="PR00037">
    <property type="entry name" value="HTHLACR"/>
</dbReference>
<dbReference type="Pfam" id="PF00455">
    <property type="entry name" value="DeoRC"/>
    <property type="match status" value="1"/>
</dbReference>
<dbReference type="PANTHER" id="PTHR30363">
    <property type="entry name" value="HTH-TYPE TRANSCRIPTIONAL REGULATOR SRLR-RELATED"/>
    <property type="match status" value="1"/>
</dbReference>
<dbReference type="Gene3D" id="1.10.10.10">
    <property type="entry name" value="Winged helix-like DNA-binding domain superfamily/Winged helix DNA-binding domain"/>
    <property type="match status" value="1"/>
</dbReference>
<dbReference type="SUPFAM" id="SSF100950">
    <property type="entry name" value="NagB/RpiA/CoA transferase-like"/>
    <property type="match status" value="1"/>
</dbReference>
<feature type="domain" description="HTH deoR-type" evidence="5">
    <location>
        <begin position="50"/>
        <end position="105"/>
    </location>
</feature>
<dbReference type="InterPro" id="IPR050313">
    <property type="entry name" value="Carb_Metab_HTH_regulators"/>
</dbReference>
<evidence type="ECO:0000256" key="3">
    <source>
        <dbReference type="ARBA" id="ARBA00023125"/>
    </source>
</evidence>
<dbReference type="Gene3D" id="3.40.50.1360">
    <property type="match status" value="1"/>
</dbReference>
<dbReference type="InterPro" id="IPR001034">
    <property type="entry name" value="DeoR_HTH"/>
</dbReference>
<organism evidence="6 7">
    <name type="scientific">Stigmatella aurantiaca (strain DW4/3-1)</name>
    <dbReference type="NCBI Taxonomy" id="378806"/>
    <lineage>
        <taxon>Bacteria</taxon>
        <taxon>Pseudomonadati</taxon>
        <taxon>Myxococcota</taxon>
        <taxon>Myxococcia</taxon>
        <taxon>Myxococcales</taxon>
        <taxon>Cystobacterineae</taxon>
        <taxon>Archangiaceae</taxon>
        <taxon>Stigmatella</taxon>
    </lineage>
</organism>
<dbReference type="GO" id="GO:0003677">
    <property type="term" value="F:DNA binding"/>
    <property type="evidence" value="ECO:0007669"/>
    <property type="project" value="UniProtKB-KW"/>
</dbReference>
<protein>
    <submittedName>
        <fullName evidence="6">Transcriptional Regulator, DeoR family</fullName>
    </submittedName>
</protein>
<dbReference type="PROSITE" id="PS00894">
    <property type="entry name" value="HTH_DEOR_1"/>
    <property type="match status" value="1"/>
</dbReference>
<evidence type="ECO:0000259" key="5">
    <source>
        <dbReference type="PROSITE" id="PS51000"/>
    </source>
</evidence>
<evidence type="ECO:0000256" key="4">
    <source>
        <dbReference type="ARBA" id="ARBA00023163"/>
    </source>
</evidence>
<dbReference type="AlphaFoldDB" id="Q08VI6"/>
<dbReference type="InterPro" id="IPR018356">
    <property type="entry name" value="Tscrpt_reg_HTH_DeoR_CS"/>
</dbReference>
<evidence type="ECO:0000256" key="2">
    <source>
        <dbReference type="ARBA" id="ARBA00023015"/>
    </source>
</evidence>
<accession>Q08VI6</accession>
<dbReference type="PROSITE" id="PS51000">
    <property type="entry name" value="HTH_DEOR_2"/>
    <property type="match status" value="1"/>
</dbReference>
<keyword evidence="4" id="KW-0804">Transcription</keyword>
<dbReference type="Pfam" id="PF08220">
    <property type="entry name" value="HTH_DeoR"/>
    <property type="match status" value="1"/>
</dbReference>
<dbReference type="EMBL" id="AAMD01000114">
    <property type="protein sequence ID" value="EAU64499.1"/>
    <property type="molecule type" value="Genomic_DNA"/>
</dbReference>
<dbReference type="SUPFAM" id="SSF46785">
    <property type="entry name" value="Winged helix' DNA-binding domain"/>
    <property type="match status" value="1"/>
</dbReference>
<dbReference type="InterPro" id="IPR036388">
    <property type="entry name" value="WH-like_DNA-bd_sf"/>
</dbReference>
<evidence type="ECO:0000313" key="7">
    <source>
        <dbReference type="Proteomes" id="UP000032702"/>
    </source>
</evidence>
<dbReference type="InterPro" id="IPR037171">
    <property type="entry name" value="NagB/RpiA_transferase-like"/>
</dbReference>
<evidence type="ECO:0000313" key="6">
    <source>
        <dbReference type="EMBL" id="EAU64499.1"/>
    </source>
</evidence>
<dbReference type="InterPro" id="IPR014036">
    <property type="entry name" value="DeoR-like_C"/>
</dbReference>
<keyword evidence="3" id="KW-0238">DNA-binding</keyword>
<dbReference type="InterPro" id="IPR036390">
    <property type="entry name" value="WH_DNA-bd_sf"/>
</dbReference>
<gene>
    <name evidence="6" type="ORF">STIAU_4120</name>
</gene>
<dbReference type="PANTHER" id="PTHR30363:SF4">
    <property type="entry name" value="GLYCEROL-3-PHOSPHATE REGULON REPRESSOR"/>
    <property type="match status" value="1"/>
</dbReference>
<keyword evidence="1" id="KW-0678">Repressor</keyword>
<comment type="caution">
    <text evidence="6">The sequence shown here is derived from an EMBL/GenBank/DDBJ whole genome shotgun (WGS) entry which is preliminary data.</text>
</comment>
<keyword evidence="2" id="KW-0805">Transcription regulation</keyword>
<dbReference type="SMART" id="SM00420">
    <property type="entry name" value="HTH_DEOR"/>
    <property type="match status" value="1"/>
</dbReference>
<reference evidence="6 7" key="1">
    <citation type="submission" date="2006-04" db="EMBL/GenBank/DDBJ databases">
        <authorList>
            <person name="Nierman W.C."/>
        </authorList>
    </citation>
    <scope>NUCLEOTIDE SEQUENCE [LARGE SCALE GENOMIC DNA]</scope>
    <source>
        <strain evidence="6 7">DW4/3-1</strain>
    </source>
</reference>
<sequence>MAGDPSALSGGSPCRALLLIPADSRNTMHKNAPHRILPNMSESLTPALLPEERKRAILEQLSTEGRVFAADLCRNLRVSEDTIRRDLRDLDEAGLLRRVHGGALPRAQTTLAYSERTQVQQPAKQALAKVAADMVRPGQVLFIDGGTTTLEIARHLPRDLRATVITVSAPVAMALSEHTGIEVHLLGGRLHREAMTTVGAETVEAVRQVRADLCLLGVCSLHNEAGITTPHAEEAPIKRAMIQGSAETVAVVTADKLGTLSSFVVAPAERLATLVTEATAPESALAPFRKLKLRVVTA</sequence>
<proteinExistence type="predicted"/>